<comment type="caution">
    <text evidence="1">The sequence shown here is derived from an EMBL/GenBank/DDBJ whole genome shotgun (WGS) entry which is preliminary data.</text>
</comment>
<reference evidence="1 2" key="1">
    <citation type="submission" date="2019-05" db="EMBL/GenBank/DDBJ databases">
        <title>Colwellia ponticola sp. nov., isolated from seawater.</title>
        <authorList>
            <person name="Yoon J.-H."/>
        </authorList>
    </citation>
    <scope>NUCLEOTIDE SEQUENCE [LARGE SCALE GENOMIC DNA]</scope>
    <source>
        <strain evidence="1 2">OISW-25</strain>
    </source>
</reference>
<dbReference type="AlphaFoldDB" id="A0A8H2PK95"/>
<dbReference type="NCBIfam" id="TIGR03101">
    <property type="entry name" value="hydr2_PEP"/>
    <property type="match status" value="1"/>
</dbReference>
<dbReference type="InterPro" id="IPR017532">
    <property type="entry name" value="Hydrolase-2_PEP"/>
</dbReference>
<dbReference type="Proteomes" id="UP000307702">
    <property type="component" value="Unassembled WGS sequence"/>
</dbReference>
<accession>A0A8H2PK95</accession>
<dbReference type="InterPro" id="IPR029058">
    <property type="entry name" value="AB_hydrolase_fold"/>
</dbReference>
<dbReference type="Gene3D" id="3.40.50.1820">
    <property type="entry name" value="alpha/beta hydrolase"/>
    <property type="match status" value="1"/>
</dbReference>
<proteinExistence type="predicted"/>
<gene>
    <name evidence="1" type="ORF">FCS21_07345</name>
</gene>
<keyword evidence="1" id="KW-0378">Hydrolase</keyword>
<dbReference type="GO" id="GO:0016787">
    <property type="term" value="F:hydrolase activity"/>
    <property type="evidence" value="ECO:0007669"/>
    <property type="project" value="UniProtKB-KW"/>
</dbReference>
<dbReference type="OrthoDB" id="249225at2"/>
<dbReference type="EMBL" id="SZVP01000005">
    <property type="protein sequence ID" value="TMM45631.1"/>
    <property type="molecule type" value="Genomic_DNA"/>
</dbReference>
<organism evidence="1 2">
    <name type="scientific">Colwellia ponticola</name>
    <dbReference type="NCBI Taxonomy" id="2304625"/>
    <lineage>
        <taxon>Bacteria</taxon>
        <taxon>Pseudomonadati</taxon>
        <taxon>Pseudomonadota</taxon>
        <taxon>Gammaproteobacteria</taxon>
        <taxon>Alteromonadales</taxon>
        <taxon>Colwelliaceae</taxon>
        <taxon>Colwellia</taxon>
    </lineage>
</organism>
<evidence type="ECO:0000313" key="2">
    <source>
        <dbReference type="Proteomes" id="UP000307702"/>
    </source>
</evidence>
<protein>
    <submittedName>
        <fullName evidence="1">Hydrolase 2, exosortase A system-associated</fullName>
    </submittedName>
</protein>
<sequence length="287" mass="32128">MLTTVSTHVEFYQGIKGPLFRIIRTPAKVLGHLLFIAPLFEQANKTRHHATRSAMNAYQFGLQSIVFDHYGTGDSAGDLIDASMVLWQQDIVQQVNAIKAKSSQAIYFSLPLSAVLLLSDELLSLADGVILLQPDFNGKRFVQQFQRLAVVAQLTKNSKIEEGSSIRTQRTEQQTIEIAGYVITPSLLSEISGQSLAKLAKITVDCYWFEWQHQQEELSLARTKQQQAAVNKSNHLVIEQVDDVKFWQATELQLAQSFLTKEQQVFAKLASASLSFSAPEVVKCEKQ</sequence>
<evidence type="ECO:0000313" key="1">
    <source>
        <dbReference type="EMBL" id="TMM45631.1"/>
    </source>
</evidence>
<name>A0A8H2PK95_9GAMM</name>
<keyword evidence="2" id="KW-1185">Reference proteome</keyword>